<name>A0A1V0TLW9_9ACTN</name>
<accession>A0A1V0TLW9</accession>
<dbReference type="STRING" id="553510.B1H19_06835"/>
<keyword evidence="2" id="KW-1185">Reference proteome</keyword>
<evidence type="ECO:0000313" key="1">
    <source>
        <dbReference type="EMBL" id="ARF53936.1"/>
    </source>
</evidence>
<sequence>MNGWEFMGRTVPDTDRAIRAARPFPLLTALPLAMSRPPLTSLPLLTSRRHIDLLRVCSAASSASSVA</sequence>
<proteinExistence type="predicted"/>
<dbReference type="Proteomes" id="UP000192726">
    <property type="component" value="Chromosome"/>
</dbReference>
<dbReference type="EMBL" id="CP020569">
    <property type="protein sequence ID" value="ARF53936.1"/>
    <property type="molecule type" value="Genomic_DNA"/>
</dbReference>
<protein>
    <submittedName>
        <fullName evidence="1">Uncharacterized protein</fullName>
    </submittedName>
</protein>
<dbReference type="AlphaFoldDB" id="A0A1V0TLW9"/>
<dbReference type="KEGG" id="sgv:B1H19_06835"/>
<gene>
    <name evidence="1" type="ORF">B1H19_06835</name>
</gene>
<reference evidence="1 2" key="1">
    <citation type="submission" date="2017-04" db="EMBL/GenBank/DDBJ databases">
        <title>Complete Genome Sequence of Streptomyces gilvosporeus F607, a Capable Producer of Natamycin.</title>
        <authorList>
            <person name="Zong G."/>
            <person name="Zhong C."/>
            <person name="Fu J."/>
            <person name="Qin R."/>
            <person name="Cao G."/>
        </authorList>
    </citation>
    <scope>NUCLEOTIDE SEQUENCE [LARGE SCALE GENOMIC DNA]</scope>
    <source>
        <strain evidence="1 2">F607</strain>
    </source>
</reference>
<evidence type="ECO:0000313" key="2">
    <source>
        <dbReference type="Proteomes" id="UP000192726"/>
    </source>
</evidence>
<organism evidence="1 2">
    <name type="scientific">Streptomyces gilvosporeus</name>
    <dbReference type="NCBI Taxonomy" id="553510"/>
    <lineage>
        <taxon>Bacteria</taxon>
        <taxon>Bacillati</taxon>
        <taxon>Actinomycetota</taxon>
        <taxon>Actinomycetes</taxon>
        <taxon>Kitasatosporales</taxon>
        <taxon>Streptomycetaceae</taxon>
        <taxon>Streptomyces</taxon>
    </lineage>
</organism>